<dbReference type="EMBL" id="ML996687">
    <property type="protein sequence ID" value="KAF2405353.1"/>
    <property type="molecule type" value="Genomic_DNA"/>
</dbReference>
<dbReference type="PROSITE" id="PS51532">
    <property type="entry name" value="PITH"/>
    <property type="match status" value="1"/>
</dbReference>
<reference evidence="5" key="1">
    <citation type="journal article" date="2020" name="Stud. Mycol.">
        <title>101 Dothideomycetes genomes: a test case for predicting lifestyles and emergence of pathogens.</title>
        <authorList>
            <person name="Haridas S."/>
            <person name="Albert R."/>
            <person name="Binder M."/>
            <person name="Bloem J."/>
            <person name="Labutti K."/>
            <person name="Salamov A."/>
            <person name="Andreopoulos B."/>
            <person name="Baker S."/>
            <person name="Barry K."/>
            <person name="Bills G."/>
            <person name="Bluhm B."/>
            <person name="Cannon C."/>
            <person name="Castanera R."/>
            <person name="Culley D."/>
            <person name="Daum C."/>
            <person name="Ezra D."/>
            <person name="Gonzalez J."/>
            <person name="Henrissat B."/>
            <person name="Kuo A."/>
            <person name="Liang C."/>
            <person name="Lipzen A."/>
            <person name="Lutzoni F."/>
            <person name="Magnuson J."/>
            <person name="Mondo S."/>
            <person name="Nolan M."/>
            <person name="Ohm R."/>
            <person name="Pangilinan J."/>
            <person name="Park H.-J."/>
            <person name="Ramirez L."/>
            <person name="Alfaro M."/>
            <person name="Sun H."/>
            <person name="Tritt A."/>
            <person name="Yoshinaga Y."/>
            <person name="Zwiers L.-H."/>
            <person name="Turgeon B."/>
            <person name="Goodwin S."/>
            <person name="Spatafora J."/>
            <person name="Crous P."/>
            <person name="Grigoriev I."/>
        </authorList>
    </citation>
    <scope>NUCLEOTIDE SEQUENCE</scope>
    <source>
        <strain evidence="5">CBS 262.69</strain>
    </source>
</reference>
<evidence type="ECO:0000259" key="4">
    <source>
        <dbReference type="PROSITE" id="PS51532"/>
    </source>
</evidence>
<organism evidence="5 6">
    <name type="scientific">Trichodelitschia bisporula</name>
    <dbReference type="NCBI Taxonomy" id="703511"/>
    <lineage>
        <taxon>Eukaryota</taxon>
        <taxon>Fungi</taxon>
        <taxon>Dikarya</taxon>
        <taxon>Ascomycota</taxon>
        <taxon>Pezizomycotina</taxon>
        <taxon>Dothideomycetes</taxon>
        <taxon>Dothideomycetes incertae sedis</taxon>
        <taxon>Phaeotrichales</taxon>
        <taxon>Phaeotrichaceae</taxon>
        <taxon>Trichodelitschia</taxon>
    </lineage>
</organism>
<proteinExistence type="inferred from homology"/>
<dbReference type="Pfam" id="PF06201">
    <property type="entry name" value="PITH"/>
    <property type="match status" value="1"/>
</dbReference>
<dbReference type="Gene3D" id="2.60.120.470">
    <property type="entry name" value="PITH domain"/>
    <property type="match status" value="1"/>
</dbReference>
<gene>
    <name evidence="5" type="ORF">EJ06DRAFT_23017</name>
</gene>
<dbReference type="InterPro" id="IPR010400">
    <property type="entry name" value="PITH_dom"/>
</dbReference>
<dbReference type="InterPro" id="IPR036249">
    <property type="entry name" value="Thioredoxin-like_sf"/>
</dbReference>
<dbReference type="InterPro" id="IPR013766">
    <property type="entry name" value="Thioredoxin_domain"/>
</dbReference>
<dbReference type="Gene3D" id="3.40.30.10">
    <property type="entry name" value="Glutaredoxin"/>
    <property type="match status" value="1"/>
</dbReference>
<dbReference type="Pfam" id="PF00085">
    <property type="entry name" value="Thioredoxin"/>
    <property type="match status" value="1"/>
</dbReference>
<keyword evidence="2" id="KW-1015">Disulfide bond</keyword>
<evidence type="ECO:0000259" key="3">
    <source>
        <dbReference type="PROSITE" id="PS51352"/>
    </source>
</evidence>
<feature type="domain" description="PITH" evidence="4">
    <location>
        <begin position="127"/>
        <end position="327"/>
    </location>
</feature>
<evidence type="ECO:0000313" key="6">
    <source>
        <dbReference type="Proteomes" id="UP000799640"/>
    </source>
</evidence>
<dbReference type="AlphaFoldDB" id="A0A6G1IAL7"/>
<dbReference type="InterPro" id="IPR037047">
    <property type="entry name" value="PITH_dom_sf"/>
</dbReference>
<dbReference type="PRINTS" id="PR00421">
    <property type="entry name" value="THIOREDOXIN"/>
</dbReference>
<dbReference type="SUPFAM" id="SSF49785">
    <property type="entry name" value="Galactose-binding domain-like"/>
    <property type="match status" value="1"/>
</dbReference>
<comment type="similarity">
    <text evidence="1">Belongs to the thioredoxin family.</text>
</comment>
<feature type="domain" description="Thioredoxin" evidence="3">
    <location>
        <begin position="1"/>
        <end position="109"/>
    </location>
</feature>
<dbReference type="InterPro" id="IPR008979">
    <property type="entry name" value="Galactose-bd-like_sf"/>
</dbReference>
<keyword evidence="6" id="KW-1185">Reference proteome</keyword>
<dbReference type="PROSITE" id="PS51352">
    <property type="entry name" value="THIOREDOXIN_2"/>
    <property type="match status" value="1"/>
</dbReference>
<dbReference type="CDD" id="cd02947">
    <property type="entry name" value="TRX_family"/>
    <property type="match status" value="1"/>
</dbReference>
<sequence length="329" mass="36171">MSKTVEIDSPAQLQSLIKNSKAVIVDFYATWCQPCHAIAPVYEQFSSRYSRANVLTFAKVDTDKLPDITRNHEVTAMPTFIYFENGQEHTRIRGGDVSKLKDLVARFQTLAAGGDPSVSSSSSGMWFGASLPRGKTDVTSVLELRGLDLMNADSDFGPARVLFSDAKPSALNAGKGKGKAEGATEQGKDWVESDTDDQLMLYLPFQSTVKVHTIHITSLPGTDDDAPMRPGKIHFYVNKSQTLGFEEAEDTPPTQAVELSEKDWDSETGTAKIELRFVKFQNVFSLVIFVVNGDGDGERVRIDRLRILGETGEKRDLGKLEKIGDEAGE</sequence>
<dbReference type="Proteomes" id="UP000799640">
    <property type="component" value="Unassembled WGS sequence"/>
</dbReference>
<evidence type="ECO:0000256" key="1">
    <source>
        <dbReference type="ARBA" id="ARBA00008987"/>
    </source>
</evidence>
<protein>
    <submittedName>
        <fullName evidence="5">DUF1000-domain-containing protein</fullName>
    </submittedName>
</protein>
<dbReference type="PANTHER" id="PTHR46115">
    <property type="entry name" value="THIOREDOXIN-LIKE PROTEIN 1"/>
    <property type="match status" value="1"/>
</dbReference>
<name>A0A6G1IAL7_9PEZI</name>
<evidence type="ECO:0000313" key="5">
    <source>
        <dbReference type="EMBL" id="KAF2405353.1"/>
    </source>
</evidence>
<dbReference type="OrthoDB" id="2121326at2759"/>
<dbReference type="GO" id="GO:0005737">
    <property type="term" value="C:cytoplasm"/>
    <property type="evidence" value="ECO:0007669"/>
    <property type="project" value="UniProtKB-ARBA"/>
</dbReference>
<dbReference type="SUPFAM" id="SSF52833">
    <property type="entry name" value="Thioredoxin-like"/>
    <property type="match status" value="1"/>
</dbReference>
<accession>A0A6G1IAL7</accession>
<evidence type="ECO:0000256" key="2">
    <source>
        <dbReference type="ARBA" id="ARBA00023157"/>
    </source>
</evidence>